<comment type="caution">
    <text evidence="8">The sequence shown here is derived from an EMBL/GenBank/DDBJ whole genome shotgun (WGS) entry which is preliminary data.</text>
</comment>
<keyword evidence="5 6" id="KW-0961">Cell wall biogenesis/degradation</keyword>
<comment type="function">
    <text evidence="6">A probable RNA chaperone. Forms a complex with KhpA which binds to cellular RNA and controls its expression. Plays a role in peptidoglycan (PG) homeostasis and cell length regulation.</text>
</comment>
<dbReference type="AlphaFoldDB" id="A0A154BPA5"/>
<comment type="subunit">
    <text evidence="6">Forms a complex with KhpA.</text>
</comment>
<dbReference type="Gene3D" id="3.30.300.20">
    <property type="match status" value="1"/>
</dbReference>
<dbReference type="SMART" id="SM01245">
    <property type="entry name" value="Jag_N"/>
    <property type="match status" value="1"/>
</dbReference>
<dbReference type="GO" id="GO:0008360">
    <property type="term" value="P:regulation of cell shape"/>
    <property type="evidence" value="ECO:0007669"/>
    <property type="project" value="UniProtKB-KW"/>
</dbReference>
<dbReference type="GO" id="GO:0003723">
    <property type="term" value="F:RNA binding"/>
    <property type="evidence" value="ECO:0007669"/>
    <property type="project" value="UniProtKB-UniRule"/>
</dbReference>
<comment type="similarity">
    <text evidence="6">Belongs to the KhpB RNA-binding protein family.</text>
</comment>
<dbReference type="Proteomes" id="UP000076268">
    <property type="component" value="Unassembled WGS sequence"/>
</dbReference>
<dbReference type="InterPro" id="IPR038008">
    <property type="entry name" value="Jag_KH"/>
</dbReference>
<dbReference type="InterPro" id="IPR034079">
    <property type="entry name" value="R3H_KhpB"/>
</dbReference>
<keyword evidence="3 6" id="KW-0133">Cell shape</keyword>
<keyword evidence="8" id="KW-0238">DNA-binding</keyword>
<comment type="domain">
    <text evidence="6">Has an N-terminal Jag-N domain and 2 RNA-binding domains (KH and R3H).</text>
</comment>
<evidence type="ECO:0000256" key="5">
    <source>
        <dbReference type="ARBA" id="ARBA00023316"/>
    </source>
</evidence>
<dbReference type="PANTHER" id="PTHR35800">
    <property type="entry name" value="PROTEIN JAG"/>
    <property type="match status" value="1"/>
</dbReference>
<dbReference type="PROSITE" id="PS51061">
    <property type="entry name" value="R3H"/>
    <property type="match status" value="1"/>
</dbReference>
<dbReference type="CDD" id="cd02644">
    <property type="entry name" value="R3H_jag"/>
    <property type="match status" value="1"/>
</dbReference>
<accession>A0A154BPA5</accession>
<dbReference type="InterPro" id="IPR039247">
    <property type="entry name" value="KhpB"/>
</dbReference>
<dbReference type="OrthoDB" id="9794483at2"/>
<dbReference type="HAMAP" id="MF_00867">
    <property type="entry name" value="KhpB"/>
    <property type="match status" value="1"/>
</dbReference>
<evidence type="ECO:0000313" key="9">
    <source>
        <dbReference type="Proteomes" id="UP000076268"/>
    </source>
</evidence>
<keyword evidence="2 6" id="KW-0694">RNA-binding</keyword>
<dbReference type="CDD" id="cd02414">
    <property type="entry name" value="KH-II_Jag"/>
    <property type="match status" value="1"/>
</dbReference>
<dbReference type="InterPro" id="IPR038247">
    <property type="entry name" value="Jag_N_dom_sf"/>
</dbReference>
<dbReference type="InterPro" id="IPR032782">
    <property type="entry name" value="KhpB_N"/>
</dbReference>
<dbReference type="SUPFAM" id="SSF82708">
    <property type="entry name" value="R3H domain"/>
    <property type="match status" value="1"/>
</dbReference>
<dbReference type="EMBL" id="LSGP01000020">
    <property type="protein sequence ID" value="KYZ75715.1"/>
    <property type="molecule type" value="Genomic_DNA"/>
</dbReference>
<dbReference type="Gene3D" id="3.30.1370.50">
    <property type="entry name" value="R3H-like domain"/>
    <property type="match status" value="1"/>
</dbReference>
<feature type="region of interest" description="Jag_N domain" evidence="6">
    <location>
        <begin position="5"/>
        <end position="55"/>
    </location>
</feature>
<name>A0A154BPA5_ANASB</name>
<keyword evidence="9" id="KW-1185">Reference proteome</keyword>
<evidence type="ECO:0000259" key="7">
    <source>
        <dbReference type="PROSITE" id="PS51061"/>
    </source>
</evidence>
<dbReference type="RefSeq" id="WP_066243377.1">
    <property type="nucleotide sequence ID" value="NZ_LSGP01000020.1"/>
</dbReference>
<dbReference type="GO" id="GO:0003677">
    <property type="term" value="F:DNA binding"/>
    <property type="evidence" value="ECO:0007669"/>
    <property type="project" value="UniProtKB-KW"/>
</dbReference>
<evidence type="ECO:0000256" key="2">
    <source>
        <dbReference type="ARBA" id="ARBA00022884"/>
    </source>
</evidence>
<dbReference type="Pfam" id="PF01424">
    <property type="entry name" value="R3H"/>
    <property type="match status" value="1"/>
</dbReference>
<protein>
    <recommendedName>
        <fullName evidence="6">RNA-binding protein KhpB</fullName>
    </recommendedName>
    <alternativeName>
        <fullName evidence="6">RNA-binding protein EloR</fullName>
    </alternativeName>
</protein>
<feature type="domain" description="R3H" evidence="7">
    <location>
        <begin position="141"/>
        <end position="207"/>
    </location>
</feature>
<dbReference type="NCBIfam" id="NF041568">
    <property type="entry name" value="Jag_EloR"/>
    <property type="match status" value="1"/>
</dbReference>
<dbReference type="Pfam" id="PF14804">
    <property type="entry name" value="Jag_N"/>
    <property type="match status" value="1"/>
</dbReference>
<dbReference type="InterPro" id="IPR001374">
    <property type="entry name" value="R3H_dom"/>
</dbReference>
<evidence type="ECO:0000313" key="8">
    <source>
        <dbReference type="EMBL" id="KYZ75715.1"/>
    </source>
</evidence>
<dbReference type="GO" id="GO:0005737">
    <property type="term" value="C:cytoplasm"/>
    <property type="evidence" value="ECO:0007669"/>
    <property type="project" value="UniProtKB-SubCell"/>
</dbReference>
<dbReference type="STRING" id="1794912.AXX12_10930"/>
<dbReference type="SMART" id="SM00393">
    <property type="entry name" value="R3H"/>
    <property type="match status" value="1"/>
</dbReference>
<dbReference type="GO" id="GO:0071555">
    <property type="term" value="P:cell wall organization"/>
    <property type="evidence" value="ECO:0007669"/>
    <property type="project" value="UniProtKB-KW"/>
</dbReference>
<sequence>MDFLEKTGKTVEEALQAGLAELGLPPERVEVEVLEEASKGLFGLIGGKPARVRITVKKLYVADLARDFLVKVIKAMGIDVTIEMSKRDEGVFFSLRGENLGMLIGKHGQTLDALQYLTNLAAHRDADDKARVIIDVEDYRKRRAEALTSLAQRIASQVKRRGERVVLEPMTPNERKVIHMALQDDPRISTYSDGEEPYRKVIIALKRQ</sequence>
<evidence type="ECO:0000256" key="3">
    <source>
        <dbReference type="ARBA" id="ARBA00022960"/>
    </source>
</evidence>
<proteinExistence type="inferred from homology"/>
<keyword evidence="1 6" id="KW-0963">Cytoplasm</keyword>
<organism evidence="8 9">
    <name type="scientific">Anaerosporomusa subterranea</name>
    <dbReference type="NCBI Taxonomy" id="1794912"/>
    <lineage>
        <taxon>Bacteria</taxon>
        <taxon>Bacillati</taxon>
        <taxon>Bacillota</taxon>
        <taxon>Negativicutes</taxon>
        <taxon>Acetonemataceae</taxon>
        <taxon>Anaerosporomusa</taxon>
    </lineage>
</organism>
<evidence type="ECO:0000256" key="4">
    <source>
        <dbReference type="ARBA" id="ARBA00023186"/>
    </source>
</evidence>
<comment type="subcellular location">
    <subcellularLocation>
        <location evidence="6">Cytoplasm</location>
    </subcellularLocation>
</comment>
<dbReference type="GO" id="GO:0009252">
    <property type="term" value="P:peptidoglycan biosynthetic process"/>
    <property type="evidence" value="ECO:0007669"/>
    <property type="project" value="UniProtKB-UniRule"/>
</dbReference>
<reference evidence="8 9" key="1">
    <citation type="submission" date="2016-02" db="EMBL/GenBank/DDBJ databases">
        <title>Anaerosporomusa subterraneum gen. nov., sp. nov., a spore-forming obligate anaerobe isolated from saprolite.</title>
        <authorList>
            <person name="Choi J.K."/>
            <person name="Shah M."/>
            <person name="Yee N."/>
        </authorList>
    </citation>
    <scope>NUCLEOTIDE SEQUENCE [LARGE SCALE GENOMIC DNA]</scope>
    <source>
        <strain evidence="8 9">RU4</strain>
    </source>
</reference>
<dbReference type="InterPro" id="IPR036867">
    <property type="entry name" value="R3H_dom_sf"/>
</dbReference>
<dbReference type="PANTHER" id="PTHR35800:SF1">
    <property type="entry name" value="RNA-BINDING PROTEIN KHPB"/>
    <property type="match status" value="1"/>
</dbReference>
<dbReference type="Gene3D" id="3.30.30.80">
    <property type="entry name" value="probable RNA-binding protein from clostridium symbiosum atcc 14940"/>
    <property type="match status" value="1"/>
</dbReference>
<dbReference type="InterPro" id="IPR015946">
    <property type="entry name" value="KH_dom-like_a/b"/>
</dbReference>
<evidence type="ECO:0000256" key="1">
    <source>
        <dbReference type="ARBA" id="ARBA00022490"/>
    </source>
</evidence>
<keyword evidence="4 6" id="KW-0143">Chaperone</keyword>
<dbReference type="Pfam" id="PF13083">
    <property type="entry name" value="KH_KhpA-B"/>
    <property type="match status" value="1"/>
</dbReference>
<evidence type="ECO:0000256" key="6">
    <source>
        <dbReference type="HAMAP-Rule" id="MF_00867"/>
    </source>
</evidence>
<gene>
    <name evidence="6" type="primary">khpB</name>
    <name evidence="6" type="synonym">eloR</name>
    <name evidence="8" type="ORF">AXX12_10930</name>
</gene>